<comment type="caution">
    <text evidence="1">The sequence shown here is derived from an EMBL/GenBank/DDBJ whole genome shotgun (WGS) entry which is preliminary data.</text>
</comment>
<dbReference type="EMBL" id="JACGCM010001662">
    <property type="protein sequence ID" value="KAF6151747.1"/>
    <property type="molecule type" value="Genomic_DNA"/>
</dbReference>
<gene>
    <name evidence="1" type="ORF">GIB67_002030</name>
</gene>
<accession>A0A7J7MA51</accession>
<dbReference type="InterPro" id="IPR044706">
    <property type="entry name" value="AUG5_plant"/>
</dbReference>
<keyword evidence="2" id="KW-1185">Reference proteome</keyword>
<protein>
    <submittedName>
        <fullName evidence="1">Uncharacterized protein</fullName>
    </submittedName>
</protein>
<dbReference type="GO" id="GO:0005876">
    <property type="term" value="C:spindle microtubule"/>
    <property type="evidence" value="ECO:0007669"/>
    <property type="project" value="InterPro"/>
</dbReference>
<organism evidence="1 2">
    <name type="scientific">Kingdonia uniflora</name>
    <dbReference type="NCBI Taxonomy" id="39325"/>
    <lineage>
        <taxon>Eukaryota</taxon>
        <taxon>Viridiplantae</taxon>
        <taxon>Streptophyta</taxon>
        <taxon>Embryophyta</taxon>
        <taxon>Tracheophyta</taxon>
        <taxon>Spermatophyta</taxon>
        <taxon>Magnoliopsida</taxon>
        <taxon>Ranunculales</taxon>
        <taxon>Circaeasteraceae</taxon>
        <taxon>Kingdonia</taxon>
    </lineage>
</organism>
<dbReference type="OrthoDB" id="1936829at2759"/>
<dbReference type="PANTHER" id="PTHR34968">
    <property type="entry name" value="AUGMIN SUBUNIT 5"/>
    <property type="match status" value="1"/>
</dbReference>
<evidence type="ECO:0000313" key="2">
    <source>
        <dbReference type="Proteomes" id="UP000541444"/>
    </source>
</evidence>
<evidence type="ECO:0000313" key="1">
    <source>
        <dbReference type="EMBL" id="KAF6151747.1"/>
    </source>
</evidence>
<proteinExistence type="predicted"/>
<dbReference type="Proteomes" id="UP000541444">
    <property type="component" value="Unassembled WGS sequence"/>
</dbReference>
<dbReference type="AlphaFoldDB" id="A0A7J7MA51"/>
<sequence length="66" mass="6930">MVFFFLSRPLEYMGANGSTGTEALGAAERNAALFTARAGARDPSAVPSIFRVSAALQLHAEASPLF</sequence>
<reference evidence="1 2" key="1">
    <citation type="journal article" date="2020" name="IScience">
        <title>Genome Sequencing of the Endangered Kingdonia uniflora (Circaeasteraceae, Ranunculales) Reveals Potential Mechanisms of Evolutionary Specialization.</title>
        <authorList>
            <person name="Sun Y."/>
            <person name="Deng T."/>
            <person name="Zhang A."/>
            <person name="Moore M.J."/>
            <person name="Landis J.B."/>
            <person name="Lin N."/>
            <person name="Zhang H."/>
            <person name="Zhang X."/>
            <person name="Huang J."/>
            <person name="Zhang X."/>
            <person name="Sun H."/>
            <person name="Wang H."/>
        </authorList>
    </citation>
    <scope>NUCLEOTIDE SEQUENCE [LARGE SCALE GENOMIC DNA]</scope>
    <source>
        <strain evidence="1">TB1705</strain>
        <tissue evidence="1">Leaf</tissue>
    </source>
</reference>
<dbReference type="PANTHER" id="PTHR34968:SF1">
    <property type="entry name" value="AUGMIN SUBUNIT 5"/>
    <property type="match status" value="1"/>
</dbReference>
<name>A0A7J7MA51_9MAGN</name>